<accession>C8VNC1</accession>
<dbReference type="HOGENOM" id="CLU_1981583_0_0_1"/>
<dbReference type="Proteomes" id="UP000000560">
    <property type="component" value="Chromosome VII"/>
</dbReference>
<sequence>MYEELGLPTEDGGEGKTQTVSPFVYFKTIYELGHGLNLLTLHHTRQYQAMTTLNSDERVHASGFWGYCVEVRQSQAEGCGSGRLCHGLCVLVLAVLAFLLRASVKHRTAGWWILELQIGDDSGSPG</sequence>
<reference evidence="2" key="2">
    <citation type="journal article" date="2009" name="Fungal Genet. Biol.">
        <title>The 2008 update of the Aspergillus nidulans genome annotation: a community effort.</title>
        <authorList>
            <person name="Wortman J.R."/>
            <person name="Gilsenan J.M."/>
            <person name="Joardar V."/>
            <person name="Deegan J."/>
            <person name="Clutterbuck J."/>
            <person name="Andersen M.R."/>
            <person name="Archer D."/>
            <person name="Bencina M."/>
            <person name="Braus G."/>
            <person name="Coutinho P."/>
            <person name="von Dohren H."/>
            <person name="Doonan J."/>
            <person name="Driessen A.J."/>
            <person name="Durek P."/>
            <person name="Espeso E."/>
            <person name="Fekete E."/>
            <person name="Flipphi M."/>
            <person name="Estrada C.G."/>
            <person name="Geysens S."/>
            <person name="Goldman G."/>
            <person name="de Groot P.W."/>
            <person name="Hansen K."/>
            <person name="Harris S.D."/>
            <person name="Heinekamp T."/>
            <person name="Helmstaedt K."/>
            <person name="Henrissat B."/>
            <person name="Hofmann G."/>
            <person name="Homan T."/>
            <person name="Horio T."/>
            <person name="Horiuchi H."/>
            <person name="James S."/>
            <person name="Jones M."/>
            <person name="Karaffa L."/>
            <person name="Karanyi Z."/>
            <person name="Kato M."/>
            <person name="Keller N."/>
            <person name="Kelly D.E."/>
            <person name="Kiel J.A."/>
            <person name="Kim J.M."/>
            <person name="van der Klei I.J."/>
            <person name="Klis F.M."/>
            <person name="Kovalchuk A."/>
            <person name="Krasevec N."/>
            <person name="Kubicek C.P."/>
            <person name="Liu B."/>
            <person name="Maccabe A."/>
            <person name="Meyer V."/>
            <person name="Mirabito P."/>
            <person name="Miskei M."/>
            <person name="Mos M."/>
            <person name="Mullins J."/>
            <person name="Nelson D.R."/>
            <person name="Nielsen J."/>
            <person name="Oakley B.R."/>
            <person name="Osmani S.A."/>
            <person name="Pakula T."/>
            <person name="Paszewski A."/>
            <person name="Paulsen I."/>
            <person name="Pilsyk S."/>
            <person name="Pocsi I."/>
            <person name="Punt P.J."/>
            <person name="Ram A.F."/>
            <person name="Ren Q."/>
            <person name="Robellet X."/>
            <person name="Robson G."/>
            <person name="Seiboth B."/>
            <person name="van Solingen P."/>
            <person name="Specht T."/>
            <person name="Sun J."/>
            <person name="Taheri-Talesh N."/>
            <person name="Takeshita N."/>
            <person name="Ussery D."/>
            <person name="vanKuyk P.A."/>
            <person name="Visser H."/>
            <person name="van de Vondervoort P.J."/>
            <person name="de Vries R.P."/>
            <person name="Walton J."/>
            <person name="Xiang X."/>
            <person name="Xiong Y."/>
            <person name="Zeng A.P."/>
            <person name="Brandt B.W."/>
            <person name="Cornell M.J."/>
            <person name="van den Hondel C.A."/>
            <person name="Visser J."/>
            <person name="Oliver S.G."/>
            <person name="Turner G."/>
        </authorList>
    </citation>
    <scope>GENOME REANNOTATION</scope>
    <source>
        <strain evidence="2">FGSC A4 / ATCC 38163 / CBS 112.46 / NRRL 194 / M139</strain>
    </source>
</reference>
<gene>
    <name evidence="1" type="ORF">ANIA_02323</name>
</gene>
<evidence type="ECO:0000313" key="2">
    <source>
        <dbReference type="Proteomes" id="UP000000560"/>
    </source>
</evidence>
<dbReference type="AlphaFoldDB" id="Q5BAV7"/>
<protein>
    <submittedName>
        <fullName evidence="1">Uncharacterized protein</fullName>
    </submittedName>
</protein>
<dbReference type="InParanoid" id="Q5BAV7"/>
<dbReference type="EMBL" id="BN001307">
    <property type="protein sequence ID" value="CBF86606.1"/>
    <property type="molecule type" value="Genomic_DNA"/>
</dbReference>
<dbReference type="VEuPathDB" id="FungiDB:AN2323"/>
<organism evidence="1 2">
    <name type="scientific">Emericella nidulans (strain FGSC A4 / ATCC 38163 / CBS 112.46 / NRRL 194 / M139)</name>
    <name type="common">Aspergillus nidulans</name>
    <dbReference type="NCBI Taxonomy" id="227321"/>
    <lineage>
        <taxon>Eukaryota</taxon>
        <taxon>Fungi</taxon>
        <taxon>Dikarya</taxon>
        <taxon>Ascomycota</taxon>
        <taxon>Pezizomycotina</taxon>
        <taxon>Eurotiomycetes</taxon>
        <taxon>Eurotiomycetidae</taxon>
        <taxon>Eurotiales</taxon>
        <taxon>Aspergillaceae</taxon>
        <taxon>Aspergillus</taxon>
        <taxon>Aspergillus subgen. Nidulantes</taxon>
    </lineage>
</organism>
<name>Q5BAV7_EMENI</name>
<reference evidence="2" key="1">
    <citation type="journal article" date="2005" name="Nature">
        <title>Sequencing of Aspergillus nidulans and comparative analysis with A. fumigatus and A. oryzae.</title>
        <authorList>
            <person name="Galagan J.E."/>
            <person name="Calvo S.E."/>
            <person name="Cuomo C."/>
            <person name="Ma L.J."/>
            <person name="Wortman J.R."/>
            <person name="Batzoglou S."/>
            <person name="Lee S.I."/>
            <person name="Basturkmen M."/>
            <person name="Spevak C.C."/>
            <person name="Clutterbuck J."/>
            <person name="Kapitonov V."/>
            <person name="Jurka J."/>
            <person name="Scazzocchio C."/>
            <person name="Farman M."/>
            <person name="Butler J."/>
            <person name="Purcell S."/>
            <person name="Harris S."/>
            <person name="Braus G.H."/>
            <person name="Draht O."/>
            <person name="Busch S."/>
            <person name="D'Enfert C."/>
            <person name="Bouchier C."/>
            <person name="Goldman G.H."/>
            <person name="Bell-Pedersen D."/>
            <person name="Griffiths-Jones S."/>
            <person name="Doonan J.H."/>
            <person name="Yu J."/>
            <person name="Vienken K."/>
            <person name="Pain A."/>
            <person name="Freitag M."/>
            <person name="Selker E.U."/>
            <person name="Archer D.B."/>
            <person name="Penalva M.A."/>
            <person name="Oakley B.R."/>
            <person name="Momany M."/>
            <person name="Tanaka T."/>
            <person name="Kumagai T."/>
            <person name="Asai K."/>
            <person name="Machida M."/>
            <person name="Nierman W.C."/>
            <person name="Denning D.W."/>
            <person name="Caddick M."/>
            <person name="Hynes M."/>
            <person name="Paoletti M."/>
            <person name="Fischer R."/>
            <person name="Miller B."/>
            <person name="Dyer P."/>
            <person name="Sachs M.S."/>
            <person name="Osmani S.A."/>
            <person name="Birren B.W."/>
        </authorList>
    </citation>
    <scope>NUCLEOTIDE SEQUENCE [LARGE SCALE GENOMIC DNA]</scope>
    <source>
        <strain evidence="2">FGSC A4 / ATCC 38163 / CBS 112.46 / NRRL 194 / M139</strain>
    </source>
</reference>
<accession>Q5BAV7</accession>
<dbReference type="RefSeq" id="XP_659927.1">
    <property type="nucleotide sequence ID" value="XM_654835.1"/>
</dbReference>
<keyword evidence="2" id="KW-1185">Reference proteome</keyword>
<evidence type="ECO:0000313" key="1">
    <source>
        <dbReference type="EMBL" id="CBF86606.1"/>
    </source>
</evidence>
<proteinExistence type="predicted"/>
<dbReference type="KEGG" id="ani:ANIA_02323"/>
<dbReference type="GeneID" id="2875089"/>